<feature type="compositionally biased region" description="Low complexity" evidence="1">
    <location>
        <begin position="240"/>
        <end position="254"/>
    </location>
</feature>
<feature type="compositionally biased region" description="Pro residues" evidence="1">
    <location>
        <begin position="16"/>
        <end position="31"/>
    </location>
</feature>
<feature type="region of interest" description="Disordered" evidence="1">
    <location>
        <begin position="92"/>
        <end position="280"/>
    </location>
</feature>
<sequence>MHIVHQEDFEVYCDEPSPPAAPSSTAAPPPADAGASVLDAQAAGQAAAPLERGVHEGVQVHHQRQPLGDRTAEYWGGYYRPLIEADEAAALQSPMKAPSPSLRPGFRQQSCGSPTKHTPSKPNPALHHPLQGSSHPAAGAPMGLPPRSPLPPRHPPAQQQLFPTAGLSRTSSLPPAAAGAPSPFPAGLQVQTRLEGVAKRGMLSGSAGPSHTPLNPALHESPHPGVQQAQVQPAMGLAALLQQQKQQEQQQQQLGSGLKRGHSPGPESASKVKRGLMFPP</sequence>
<reference evidence="2" key="1">
    <citation type="submission" date="2017-08" db="EMBL/GenBank/DDBJ databases">
        <authorList>
            <person name="Polle J.E."/>
            <person name="Barry K."/>
            <person name="Cushman J."/>
            <person name="Schmutz J."/>
            <person name="Tran D."/>
            <person name="Hathwaick L.T."/>
            <person name="Yim W.C."/>
            <person name="Jenkins J."/>
            <person name="Mckie-Krisberg Z.M."/>
            <person name="Prochnik S."/>
            <person name="Lindquist E."/>
            <person name="Dockter R.B."/>
            <person name="Adam C."/>
            <person name="Molina H."/>
            <person name="Bunkerborg J."/>
            <person name="Jin E."/>
            <person name="Buchheim M."/>
            <person name="Magnuson J."/>
        </authorList>
    </citation>
    <scope>NUCLEOTIDE SEQUENCE</scope>
    <source>
        <strain evidence="2">CCAP 19/18</strain>
    </source>
</reference>
<evidence type="ECO:0000256" key="1">
    <source>
        <dbReference type="SAM" id="MobiDB-lite"/>
    </source>
</evidence>
<evidence type="ECO:0008006" key="4">
    <source>
        <dbReference type="Google" id="ProtNLM"/>
    </source>
</evidence>
<evidence type="ECO:0000313" key="3">
    <source>
        <dbReference type="Proteomes" id="UP000815325"/>
    </source>
</evidence>
<organism evidence="2 3">
    <name type="scientific">Dunaliella salina</name>
    <name type="common">Green alga</name>
    <name type="synonym">Protococcus salinus</name>
    <dbReference type="NCBI Taxonomy" id="3046"/>
    <lineage>
        <taxon>Eukaryota</taxon>
        <taxon>Viridiplantae</taxon>
        <taxon>Chlorophyta</taxon>
        <taxon>core chlorophytes</taxon>
        <taxon>Chlorophyceae</taxon>
        <taxon>CS clade</taxon>
        <taxon>Chlamydomonadales</taxon>
        <taxon>Dunaliellaceae</taxon>
        <taxon>Dunaliella</taxon>
    </lineage>
</organism>
<dbReference type="Proteomes" id="UP000815325">
    <property type="component" value="Unassembled WGS sequence"/>
</dbReference>
<feature type="compositionally biased region" description="Polar residues" evidence="1">
    <location>
        <begin position="157"/>
        <end position="170"/>
    </location>
</feature>
<feature type="compositionally biased region" description="Low complexity" evidence="1">
    <location>
        <begin position="32"/>
        <end position="48"/>
    </location>
</feature>
<dbReference type="EMBL" id="MU069467">
    <property type="protein sequence ID" value="KAF5842169.1"/>
    <property type="molecule type" value="Genomic_DNA"/>
</dbReference>
<proteinExistence type="predicted"/>
<keyword evidence="3" id="KW-1185">Reference proteome</keyword>
<comment type="caution">
    <text evidence="2">The sequence shown here is derived from an EMBL/GenBank/DDBJ whole genome shotgun (WGS) entry which is preliminary data.</text>
</comment>
<evidence type="ECO:0000313" key="2">
    <source>
        <dbReference type="EMBL" id="KAF5842169.1"/>
    </source>
</evidence>
<feature type="compositionally biased region" description="Polar residues" evidence="1">
    <location>
        <begin position="107"/>
        <end position="117"/>
    </location>
</feature>
<protein>
    <recommendedName>
        <fullName evidence="4">Encoded protein</fullName>
    </recommendedName>
</protein>
<accession>A0ABQ7H5N4</accession>
<gene>
    <name evidence="2" type="ORF">DUNSADRAFT_8856</name>
</gene>
<feature type="compositionally biased region" description="Pro residues" evidence="1">
    <location>
        <begin position="143"/>
        <end position="155"/>
    </location>
</feature>
<feature type="compositionally biased region" description="Low complexity" evidence="1">
    <location>
        <begin position="171"/>
        <end position="188"/>
    </location>
</feature>
<name>A0ABQ7H5N4_DUNSA</name>
<feature type="region of interest" description="Disordered" evidence="1">
    <location>
        <begin position="1"/>
        <end position="66"/>
    </location>
</feature>